<dbReference type="SUPFAM" id="SSF52058">
    <property type="entry name" value="L domain-like"/>
    <property type="match status" value="1"/>
</dbReference>
<dbReference type="GO" id="GO:0005524">
    <property type="term" value="F:ATP binding"/>
    <property type="evidence" value="ECO:0007669"/>
    <property type="project" value="UniProtKB-UniRule"/>
</dbReference>
<feature type="signal peptide" evidence="21">
    <location>
        <begin position="1"/>
        <end position="27"/>
    </location>
</feature>
<keyword evidence="7 20" id="KW-0812">Transmembrane</keyword>
<keyword evidence="11" id="KW-0418">Kinase</keyword>
<evidence type="ECO:0000256" key="18">
    <source>
        <dbReference type="PROSITE-ProRule" id="PRU10141"/>
    </source>
</evidence>
<dbReference type="InterPro" id="IPR001245">
    <property type="entry name" value="Ser-Thr/Tyr_kinase_cat_dom"/>
</dbReference>
<keyword evidence="6" id="KW-0808">Transferase</keyword>
<evidence type="ECO:0000256" key="15">
    <source>
        <dbReference type="ARBA" id="ARBA00023170"/>
    </source>
</evidence>
<dbReference type="Pfam" id="PF13855">
    <property type="entry name" value="LRR_8"/>
    <property type="match status" value="1"/>
</dbReference>
<evidence type="ECO:0000256" key="1">
    <source>
        <dbReference type="ARBA" id="ARBA00004162"/>
    </source>
</evidence>
<dbReference type="InterPro" id="IPR017441">
    <property type="entry name" value="Protein_kinase_ATP_BS"/>
</dbReference>
<evidence type="ECO:0000256" key="5">
    <source>
        <dbReference type="ARBA" id="ARBA00022614"/>
    </source>
</evidence>
<feature type="chain" id="PRO_5037609429" description="non-specific serine/threonine protein kinase" evidence="21">
    <location>
        <begin position="28"/>
        <end position="940"/>
    </location>
</feature>
<dbReference type="EC" id="2.7.11.1" evidence="2"/>
<evidence type="ECO:0000256" key="21">
    <source>
        <dbReference type="SAM" id="SignalP"/>
    </source>
</evidence>
<dbReference type="InterPro" id="IPR032675">
    <property type="entry name" value="LRR_dom_sf"/>
</dbReference>
<dbReference type="Pfam" id="PF12819">
    <property type="entry name" value="Malectin_like"/>
    <property type="match status" value="1"/>
</dbReference>
<keyword evidence="15" id="KW-0675">Receptor</keyword>
<keyword evidence="4" id="KW-0597">Phosphoprotein</keyword>
<keyword evidence="10 18" id="KW-0547">Nucleotide-binding</keyword>
<keyword evidence="8 21" id="KW-0732">Signal</keyword>
<evidence type="ECO:0000256" key="4">
    <source>
        <dbReference type="ARBA" id="ARBA00022553"/>
    </source>
</evidence>
<comment type="catalytic activity">
    <reaction evidence="17">
        <text>L-seryl-[protein] + ATP = O-phospho-L-seryl-[protein] + ADP + H(+)</text>
        <dbReference type="Rhea" id="RHEA:17989"/>
        <dbReference type="Rhea" id="RHEA-COMP:9863"/>
        <dbReference type="Rhea" id="RHEA-COMP:11604"/>
        <dbReference type="ChEBI" id="CHEBI:15378"/>
        <dbReference type="ChEBI" id="CHEBI:29999"/>
        <dbReference type="ChEBI" id="CHEBI:30616"/>
        <dbReference type="ChEBI" id="CHEBI:83421"/>
        <dbReference type="ChEBI" id="CHEBI:456216"/>
        <dbReference type="EC" id="2.7.11.1"/>
    </reaction>
</comment>
<keyword evidence="13 20" id="KW-1133">Transmembrane helix</keyword>
<evidence type="ECO:0000256" key="17">
    <source>
        <dbReference type="ARBA" id="ARBA00048679"/>
    </source>
</evidence>
<dbReference type="SMART" id="SM00220">
    <property type="entry name" value="S_TKc"/>
    <property type="match status" value="1"/>
</dbReference>
<reference evidence="23" key="1">
    <citation type="journal article" date="2019" name="BMC Genomics">
        <title>A new reference genome for Sorghum bicolor reveals high levels of sequence similarity between sweet and grain genotypes: implications for the genetics of sugar metabolism.</title>
        <authorList>
            <person name="Cooper E.A."/>
            <person name="Brenton Z.W."/>
            <person name="Flinn B.S."/>
            <person name="Jenkins J."/>
            <person name="Shu S."/>
            <person name="Flowers D."/>
            <person name="Luo F."/>
            <person name="Wang Y."/>
            <person name="Xia P."/>
            <person name="Barry K."/>
            <person name="Daum C."/>
            <person name="Lipzen A."/>
            <person name="Yoshinaga Y."/>
            <person name="Schmutz J."/>
            <person name="Saski C."/>
            <person name="Vermerris W."/>
            <person name="Kresovich S."/>
        </authorList>
    </citation>
    <scope>NUCLEOTIDE SEQUENCE</scope>
</reference>
<feature type="domain" description="Protein kinase" evidence="22">
    <location>
        <begin position="611"/>
        <end position="882"/>
    </location>
</feature>
<accession>A0A921QB88</accession>
<proteinExistence type="predicted"/>
<evidence type="ECO:0000256" key="13">
    <source>
        <dbReference type="ARBA" id="ARBA00022989"/>
    </source>
</evidence>
<dbReference type="GO" id="GO:0005886">
    <property type="term" value="C:plasma membrane"/>
    <property type="evidence" value="ECO:0007669"/>
    <property type="project" value="UniProtKB-SubCell"/>
</dbReference>
<keyword evidence="9" id="KW-0677">Repeat</keyword>
<dbReference type="Pfam" id="PF07714">
    <property type="entry name" value="PK_Tyr_Ser-Thr"/>
    <property type="match status" value="1"/>
</dbReference>
<organism evidence="23 24">
    <name type="scientific">Sorghum bicolor</name>
    <name type="common">Sorghum</name>
    <name type="synonym">Sorghum vulgare</name>
    <dbReference type="NCBI Taxonomy" id="4558"/>
    <lineage>
        <taxon>Eukaryota</taxon>
        <taxon>Viridiplantae</taxon>
        <taxon>Streptophyta</taxon>
        <taxon>Embryophyta</taxon>
        <taxon>Tracheophyta</taxon>
        <taxon>Spermatophyta</taxon>
        <taxon>Magnoliopsida</taxon>
        <taxon>Liliopsida</taxon>
        <taxon>Poales</taxon>
        <taxon>Poaceae</taxon>
        <taxon>PACMAD clade</taxon>
        <taxon>Panicoideae</taxon>
        <taxon>Andropogonodae</taxon>
        <taxon>Andropogoneae</taxon>
        <taxon>Sorghinae</taxon>
        <taxon>Sorghum</taxon>
    </lineage>
</organism>
<keyword evidence="3" id="KW-0723">Serine/threonine-protein kinase</keyword>
<dbReference type="FunFam" id="3.30.200.20:FF:000394">
    <property type="entry name" value="Leucine-rich repeat receptor-like protein kinase"/>
    <property type="match status" value="1"/>
</dbReference>
<feature type="binding site" evidence="18">
    <location>
        <position position="639"/>
    </location>
    <ligand>
        <name>ATP</name>
        <dbReference type="ChEBI" id="CHEBI:30616"/>
    </ligand>
</feature>
<evidence type="ECO:0000256" key="19">
    <source>
        <dbReference type="SAM" id="MobiDB-lite"/>
    </source>
</evidence>
<evidence type="ECO:0000256" key="3">
    <source>
        <dbReference type="ARBA" id="ARBA00022527"/>
    </source>
</evidence>
<protein>
    <recommendedName>
        <fullName evidence="2">non-specific serine/threonine protein kinase</fullName>
        <ecNumber evidence="2">2.7.11.1</ecNumber>
    </recommendedName>
</protein>
<sequence length="940" mass="102754">MRQSKLRAVAAMATRWLLLLCLALAQAATAATDDDTGGFISIDCGFPGTTSYVDDATTLSYAPDAAFITDAAAGENYNVSAAHVTPELARIYRDVRSFADGARNCYTLRSLSVGLKYLLRASFMYGDYDGLNRPPVFDLYIGVNLWKTVNMSSEPPDGRVVAEAIVVVPDDFVQVCLVNTGSGTPFISGLELRPLKSSIYPQVNATQGLVLLARRNFGPTDSTDIVRYPHDPYDRIWIPIIDATDWTVISTIEIVENEYKDLFEAPSKVMQTAITPRDTANNINLHWDSKLQSKGPSLGYIPVFHFSDVLQGGGLRQFNININGKLWCQDYTPKHLYSGYIFGTDPYTNQIQYNISIVKTATSTLPPIINAAEVFTVISTTNVGTDSEDVSAMMAIKAKYQVKKNWMGDPCVAETFRWDGLTCSYAISSPPKITGVNMSFSGLNGDISSAFANLKAVQSLDLSHNNLTGSIPSALSQLPSLTTLDLTGNQLSGSIPPGLLKKIQDGSLNLIYADNPNLCTNEDSCQTTKGNKSKLAIYVAVPMALVVVALTVLLCCLLLRRNKRGSVDVSMKPRDKTSMSLAPIAGDEHRRSSLQLENRRFTYEDLEMMTNNFQRVIGRGGFGYVYEGFLEDGTQVAVKMRSQSSNQGAKEFLTEAQILTRIHHKNLVSMIGYCKDGVYMALVYEYMSEGSLQEHIAGKHLTWGQRLRIALESAQGLEYLHKGCNPPLIHRDVKTSNILLNAKLEAKVADFGLSKALDRDIYTHASTNRLVGTPGYVDPEYHATMQPTTKSDVYSFGVVLLELVTGRLPILHDPPQPTSVIQWTRQHLARGDIEGVVDASMGGNHDVNSVWKAAEVALQCTEQASAQRPAMTDVVAQLLECLDLEKGRTGGDASRSFFSDGESGDTTTNAHVAANQSTDMSQSSAFEIIVPMMATGPATR</sequence>
<evidence type="ECO:0000313" key="23">
    <source>
        <dbReference type="EMBL" id="KAG0518528.1"/>
    </source>
</evidence>
<dbReference type="PRINTS" id="PR00019">
    <property type="entry name" value="LEURICHRPT"/>
</dbReference>
<dbReference type="InterPro" id="IPR003591">
    <property type="entry name" value="Leu-rich_rpt_typical-subtyp"/>
</dbReference>
<dbReference type="SMART" id="SM00369">
    <property type="entry name" value="LRR_TYP"/>
    <property type="match status" value="2"/>
</dbReference>
<dbReference type="PROSITE" id="PS00108">
    <property type="entry name" value="PROTEIN_KINASE_ST"/>
    <property type="match status" value="1"/>
</dbReference>
<evidence type="ECO:0000256" key="2">
    <source>
        <dbReference type="ARBA" id="ARBA00012513"/>
    </source>
</evidence>
<feature type="transmembrane region" description="Helical" evidence="20">
    <location>
        <begin position="535"/>
        <end position="559"/>
    </location>
</feature>
<dbReference type="Gene3D" id="3.80.10.10">
    <property type="entry name" value="Ribonuclease Inhibitor"/>
    <property type="match status" value="1"/>
</dbReference>
<dbReference type="Gene3D" id="3.30.200.20">
    <property type="entry name" value="Phosphorylase Kinase, domain 1"/>
    <property type="match status" value="1"/>
</dbReference>
<evidence type="ECO:0000256" key="12">
    <source>
        <dbReference type="ARBA" id="ARBA00022840"/>
    </source>
</evidence>
<evidence type="ECO:0000256" key="10">
    <source>
        <dbReference type="ARBA" id="ARBA00022741"/>
    </source>
</evidence>
<keyword evidence="5" id="KW-0433">Leucine-rich repeat</keyword>
<dbReference type="PROSITE" id="PS00107">
    <property type="entry name" value="PROTEIN_KINASE_ATP"/>
    <property type="match status" value="1"/>
</dbReference>
<dbReference type="PROSITE" id="PS50011">
    <property type="entry name" value="PROTEIN_KINASE_DOM"/>
    <property type="match status" value="1"/>
</dbReference>
<dbReference type="PANTHER" id="PTHR45631:SF208">
    <property type="entry name" value="PROTEIN KINASE DOMAIN-CONTAINING PROTEIN"/>
    <property type="match status" value="1"/>
</dbReference>
<dbReference type="InterPro" id="IPR008271">
    <property type="entry name" value="Ser/Thr_kinase_AS"/>
</dbReference>
<evidence type="ECO:0000256" key="8">
    <source>
        <dbReference type="ARBA" id="ARBA00022729"/>
    </source>
</evidence>
<comment type="subcellular location">
    <subcellularLocation>
        <location evidence="1">Cell membrane</location>
        <topology evidence="1">Single-pass membrane protein</topology>
    </subcellularLocation>
</comment>
<dbReference type="AlphaFoldDB" id="A0A921QB88"/>
<dbReference type="PANTHER" id="PTHR45631">
    <property type="entry name" value="OS07G0107800 PROTEIN-RELATED"/>
    <property type="match status" value="1"/>
</dbReference>
<keyword evidence="12 18" id="KW-0067">ATP-binding</keyword>
<evidence type="ECO:0000256" key="7">
    <source>
        <dbReference type="ARBA" id="ARBA00022692"/>
    </source>
</evidence>
<evidence type="ECO:0000256" key="9">
    <source>
        <dbReference type="ARBA" id="ARBA00022737"/>
    </source>
</evidence>
<dbReference type="FunFam" id="1.10.510.10:FF:000146">
    <property type="entry name" value="LRR receptor-like serine/threonine-protein kinase IOS1"/>
    <property type="match status" value="1"/>
</dbReference>
<dbReference type="FunFam" id="3.80.10.10:FF:000129">
    <property type="entry name" value="Leucine-rich repeat receptor-like kinase"/>
    <property type="match status" value="1"/>
</dbReference>
<evidence type="ECO:0000256" key="16">
    <source>
        <dbReference type="ARBA" id="ARBA00047899"/>
    </source>
</evidence>
<dbReference type="CDD" id="cd14066">
    <property type="entry name" value="STKc_IRAK"/>
    <property type="match status" value="1"/>
</dbReference>
<dbReference type="Gene3D" id="1.10.510.10">
    <property type="entry name" value="Transferase(Phosphotransferase) domain 1"/>
    <property type="match status" value="1"/>
</dbReference>
<evidence type="ECO:0000256" key="20">
    <source>
        <dbReference type="SAM" id="Phobius"/>
    </source>
</evidence>
<dbReference type="Proteomes" id="UP000807115">
    <property type="component" value="Chromosome 9"/>
</dbReference>
<dbReference type="InterPro" id="IPR001611">
    <property type="entry name" value="Leu-rich_rpt"/>
</dbReference>
<evidence type="ECO:0000313" key="24">
    <source>
        <dbReference type="Proteomes" id="UP000807115"/>
    </source>
</evidence>
<gene>
    <name evidence="23" type="ORF">BDA96_09G183800</name>
</gene>
<reference evidence="23" key="2">
    <citation type="submission" date="2020-10" db="EMBL/GenBank/DDBJ databases">
        <authorList>
            <person name="Cooper E.A."/>
            <person name="Brenton Z.W."/>
            <person name="Flinn B.S."/>
            <person name="Jenkins J."/>
            <person name="Shu S."/>
            <person name="Flowers D."/>
            <person name="Luo F."/>
            <person name="Wang Y."/>
            <person name="Xia P."/>
            <person name="Barry K."/>
            <person name="Daum C."/>
            <person name="Lipzen A."/>
            <person name="Yoshinaga Y."/>
            <person name="Schmutz J."/>
            <person name="Saski C."/>
            <person name="Vermerris W."/>
            <person name="Kresovich S."/>
        </authorList>
    </citation>
    <scope>NUCLEOTIDE SEQUENCE</scope>
</reference>
<dbReference type="InterPro" id="IPR000719">
    <property type="entry name" value="Prot_kinase_dom"/>
</dbReference>
<name>A0A921QB88_SORBI</name>
<comment type="catalytic activity">
    <reaction evidence="16">
        <text>L-threonyl-[protein] + ATP = O-phospho-L-threonyl-[protein] + ADP + H(+)</text>
        <dbReference type="Rhea" id="RHEA:46608"/>
        <dbReference type="Rhea" id="RHEA-COMP:11060"/>
        <dbReference type="Rhea" id="RHEA-COMP:11605"/>
        <dbReference type="ChEBI" id="CHEBI:15378"/>
        <dbReference type="ChEBI" id="CHEBI:30013"/>
        <dbReference type="ChEBI" id="CHEBI:30616"/>
        <dbReference type="ChEBI" id="CHEBI:61977"/>
        <dbReference type="ChEBI" id="CHEBI:456216"/>
        <dbReference type="EC" id="2.7.11.1"/>
    </reaction>
</comment>
<dbReference type="SUPFAM" id="SSF56112">
    <property type="entry name" value="Protein kinase-like (PK-like)"/>
    <property type="match status" value="1"/>
</dbReference>
<evidence type="ECO:0000256" key="6">
    <source>
        <dbReference type="ARBA" id="ARBA00022679"/>
    </source>
</evidence>
<evidence type="ECO:0000259" key="22">
    <source>
        <dbReference type="PROSITE" id="PS50011"/>
    </source>
</evidence>
<dbReference type="GO" id="GO:0004674">
    <property type="term" value="F:protein serine/threonine kinase activity"/>
    <property type="evidence" value="ECO:0007669"/>
    <property type="project" value="UniProtKB-KW"/>
</dbReference>
<keyword evidence="14 20" id="KW-0472">Membrane</keyword>
<feature type="region of interest" description="Disordered" evidence="19">
    <location>
        <begin position="889"/>
        <end position="909"/>
    </location>
</feature>
<dbReference type="EMBL" id="CM027688">
    <property type="protein sequence ID" value="KAG0518528.1"/>
    <property type="molecule type" value="Genomic_DNA"/>
</dbReference>
<evidence type="ECO:0000256" key="14">
    <source>
        <dbReference type="ARBA" id="ARBA00023136"/>
    </source>
</evidence>
<evidence type="ECO:0000256" key="11">
    <source>
        <dbReference type="ARBA" id="ARBA00022777"/>
    </source>
</evidence>
<comment type="caution">
    <text evidence="23">The sequence shown here is derived from an EMBL/GenBank/DDBJ whole genome shotgun (WGS) entry which is preliminary data.</text>
</comment>
<dbReference type="InterPro" id="IPR024788">
    <property type="entry name" value="Malectin-like_Carb-bd_dom"/>
</dbReference>
<dbReference type="InterPro" id="IPR011009">
    <property type="entry name" value="Kinase-like_dom_sf"/>
</dbReference>